<evidence type="ECO:0000313" key="2">
    <source>
        <dbReference type="EMBL" id="KAJ4368104.1"/>
    </source>
</evidence>
<organism evidence="2 3">
    <name type="scientific">Neocucurbitaria cava</name>
    <dbReference type="NCBI Taxonomy" id="798079"/>
    <lineage>
        <taxon>Eukaryota</taxon>
        <taxon>Fungi</taxon>
        <taxon>Dikarya</taxon>
        <taxon>Ascomycota</taxon>
        <taxon>Pezizomycotina</taxon>
        <taxon>Dothideomycetes</taxon>
        <taxon>Pleosporomycetidae</taxon>
        <taxon>Pleosporales</taxon>
        <taxon>Pleosporineae</taxon>
        <taxon>Cucurbitariaceae</taxon>
        <taxon>Neocucurbitaria</taxon>
    </lineage>
</organism>
<dbReference type="Proteomes" id="UP001140560">
    <property type="component" value="Unassembled WGS sequence"/>
</dbReference>
<name>A0A9W8Y4X2_9PLEO</name>
<dbReference type="Gene3D" id="2.30.110.10">
    <property type="entry name" value="Electron Transport, Fmn-binding Protein, Chain A"/>
    <property type="match status" value="1"/>
</dbReference>
<evidence type="ECO:0008006" key="4">
    <source>
        <dbReference type="Google" id="ProtNLM"/>
    </source>
</evidence>
<gene>
    <name evidence="2" type="ORF">N0V83_006459</name>
</gene>
<dbReference type="SUPFAM" id="SSF50475">
    <property type="entry name" value="FMN-binding split barrel"/>
    <property type="match status" value="1"/>
</dbReference>
<dbReference type="EMBL" id="JAPEUY010000011">
    <property type="protein sequence ID" value="KAJ4368104.1"/>
    <property type="molecule type" value="Genomic_DNA"/>
</dbReference>
<dbReference type="PANTHER" id="PTHR28243">
    <property type="entry name" value="AGL049CP"/>
    <property type="match status" value="1"/>
</dbReference>
<dbReference type="InterPro" id="IPR012349">
    <property type="entry name" value="Split_barrel_FMN-bd"/>
</dbReference>
<keyword evidence="3" id="KW-1185">Reference proteome</keyword>
<accession>A0A9W8Y4X2</accession>
<reference evidence="2" key="1">
    <citation type="submission" date="2022-10" db="EMBL/GenBank/DDBJ databases">
        <title>Tapping the CABI collections for fungal endophytes: first genome assemblies for Collariella, Neodidymelliopsis, Ascochyta clinopodiicola, Didymella pomorum, Didymosphaeria variabile, Neocosmospora piperis and Neocucurbitaria cava.</title>
        <authorList>
            <person name="Hill R."/>
        </authorList>
    </citation>
    <scope>NUCLEOTIDE SEQUENCE</scope>
    <source>
        <strain evidence="2">IMI 356814</strain>
    </source>
</reference>
<dbReference type="AlphaFoldDB" id="A0A9W8Y4X2"/>
<comment type="caution">
    <text evidence="2">The sequence shown here is derived from an EMBL/GenBank/DDBJ whole genome shotgun (WGS) entry which is preliminary data.</text>
</comment>
<feature type="region of interest" description="Disordered" evidence="1">
    <location>
        <begin position="56"/>
        <end position="88"/>
    </location>
</feature>
<dbReference type="OrthoDB" id="5394411at2759"/>
<dbReference type="PANTHER" id="PTHR28243:SF1">
    <property type="entry name" value="PYRIDOXAMINE 5'-PHOSPHATE OXIDASE ALR4036 FAMILY FMN-BINDING DOMAIN-CONTAINING PROTEIN"/>
    <property type="match status" value="1"/>
</dbReference>
<evidence type="ECO:0000256" key="1">
    <source>
        <dbReference type="SAM" id="MobiDB-lite"/>
    </source>
</evidence>
<proteinExistence type="predicted"/>
<evidence type="ECO:0000313" key="3">
    <source>
        <dbReference type="Proteomes" id="UP001140560"/>
    </source>
</evidence>
<protein>
    <recommendedName>
        <fullName evidence="4">Pyridoxal 5'-phosphate synthase</fullName>
    </recommendedName>
</protein>
<sequence length="153" mass="17746">MQSATLGYMKAIVLHSLQMFAWRKWGRFLQRAQDMRRVMTKSKVVGVEVPWRRSIGSQKLGHNGELRVERSFKNPPPGQSTDKPYDDRNLKLGSKVGDLYDSVARKNFRLVVIVPDSVEQTDLSDPTKSRRFRYTFDESTQANAGWRTEELWP</sequence>
<feature type="compositionally biased region" description="Basic and acidic residues" evidence="1">
    <location>
        <begin position="62"/>
        <end position="72"/>
    </location>
</feature>